<feature type="chain" id="PRO_5015648572" description="Lipoprotein" evidence="1">
    <location>
        <begin position="18"/>
        <end position="229"/>
    </location>
</feature>
<sequence length="229" mass="24838">MKRLAALCAALLLTACAPPPGETLTVRPGIGSDVDLDAIRPPSGVTYRFDLINDGLPIPTDMRLTSRKRGATSYTYAGQMILTLPDARNLEQITAILSEAIGEAPISARGNQLFIPIGLKADNRFRATSSSITGDTTRYAPNDCFAVLGTCRYKAIDRAGRAASLVTETTEEGGIWRSRTKLDPREKNPGLVNETRRAIYSIDKNAVLLDMVVLRGSGGQRSRFAIKRK</sequence>
<dbReference type="EMBL" id="QBKS01000001">
    <property type="protein sequence ID" value="PTX55515.1"/>
    <property type="molecule type" value="Genomic_DNA"/>
</dbReference>
<evidence type="ECO:0008006" key="4">
    <source>
        <dbReference type="Google" id="ProtNLM"/>
    </source>
</evidence>
<dbReference type="AlphaFoldDB" id="A0A2T6BHH7"/>
<comment type="caution">
    <text evidence="2">The sequence shown here is derived from an EMBL/GenBank/DDBJ whole genome shotgun (WGS) entry which is preliminary data.</text>
</comment>
<organism evidence="2 3">
    <name type="scientific">Litoreibacter ponti</name>
    <dbReference type="NCBI Taxonomy" id="1510457"/>
    <lineage>
        <taxon>Bacteria</taxon>
        <taxon>Pseudomonadati</taxon>
        <taxon>Pseudomonadota</taxon>
        <taxon>Alphaproteobacteria</taxon>
        <taxon>Rhodobacterales</taxon>
        <taxon>Roseobacteraceae</taxon>
        <taxon>Litoreibacter</taxon>
    </lineage>
</organism>
<feature type="signal peptide" evidence="1">
    <location>
        <begin position="1"/>
        <end position="17"/>
    </location>
</feature>
<reference evidence="2 3" key="1">
    <citation type="submission" date="2018-04" db="EMBL/GenBank/DDBJ databases">
        <title>Genomic Encyclopedia of Archaeal and Bacterial Type Strains, Phase II (KMG-II): from individual species to whole genera.</title>
        <authorList>
            <person name="Goeker M."/>
        </authorList>
    </citation>
    <scope>NUCLEOTIDE SEQUENCE [LARGE SCALE GENOMIC DNA]</scope>
    <source>
        <strain evidence="2 3">DSM 100977</strain>
    </source>
</reference>
<dbReference type="OrthoDB" id="7835359at2"/>
<accession>A0A2T6BHH7</accession>
<dbReference type="RefSeq" id="WP_107843801.1">
    <property type="nucleotide sequence ID" value="NZ_QBKS01000001.1"/>
</dbReference>
<dbReference type="Proteomes" id="UP000243978">
    <property type="component" value="Unassembled WGS sequence"/>
</dbReference>
<evidence type="ECO:0000313" key="3">
    <source>
        <dbReference type="Proteomes" id="UP000243978"/>
    </source>
</evidence>
<keyword evidence="1" id="KW-0732">Signal</keyword>
<evidence type="ECO:0000256" key="1">
    <source>
        <dbReference type="SAM" id="SignalP"/>
    </source>
</evidence>
<name>A0A2T6BHH7_9RHOB</name>
<evidence type="ECO:0000313" key="2">
    <source>
        <dbReference type="EMBL" id="PTX55515.1"/>
    </source>
</evidence>
<keyword evidence="3" id="KW-1185">Reference proteome</keyword>
<proteinExistence type="predicted"/>
<dbReference type="PROSITE" id="PS51257">
    <property type="entry name" value="PROKAR_LIPOPROTEIN"/>
    <property type="match status" value="1"/>
</dbReference>
<protein>
    <recommendedName>
        <fullName evidence="4">Lipoprotein</fullName>
    </recommendedName>
</protein>
<gene>
    <name evidence="2" type="ORF">C8N43_0154</name>
</gene>